<evidence type="ECO:0000256" key="3">
    <source>
        <dbReference type="ARBA" id="ARBA00023170"/>
    </source>
</evidence>
<accession>A0A915P5G0</accession>
<name>A0A915P5G0_9BILA</name>
<sequence length="105" mass="11894">EIPQLISPTEFYELSAQFGQFNYRVAKMTIVDRLICIGIFKSLPVFPKLDINDQVIILKYVALAVSMLGSYYCAYKLGSCTLMRKDGFYPMAAFSDKSSLKNDKT</sequence>
<feature type="transmembrane region" description="Helical" evidence="4">
    <location>
        <begin position="56"/>
        <end position="75"/>
    </location>
</feature>
<keyword evidence="4" id="KW-1133">Transmembrane helix</keyword>
<dbReference type="SUPFAM" id="SSF48508">
    <property type="entry name" value="Nuclear receptor ligand-binding domain"/>
    <property type="match status" value="1"/>
</dbReference>
<evidence type="ECO:0000256" key="1">
    <source>
        <dbReference type="ARBA" id="ARBA00023015"/>
    </source>
</evidence>
<evidence type="ECO:0000313" key="6">
    <source>
        <dbReference type="Proteomes" id="UP000887560"/>
    </source>
</evidence>
<dbReference type="InterPro" id="IPR000536">
    <property type="entry name" value="Nucl_hrmn_rcpt_lig-bd"/>
</dbReference>
<feature type="domain" description="NR LBD" evidence="5">
    <location>
        <begin position="1"/>
        <end position="105"/>
    </location>
</feature>
<dbReference type="WBParaSite" id="scf7180000423342.g10747">
    <property type="protein sequence ID" value="scf7180000423342.g10747"/>
    <property type="gene ID" value="scf7180000423342.g10747"/>
</dbReference>
<evidence type="ECO:0000313" key="7">
    <source>
        <dbReference type="WBParaSite" id="scf7180000423342.g10747"/>
    </source>
</evidence>
<evidence type="ECO:0000259" key="5">
    <source>
        <dbReference type="PROSITE" id="PS51843"/>
    </source>
</evidence>
<proteinExistence type="predicted"/>
<evidence type="ECO:0000256" key="2">
    <source>
        <dbReference type="ARBA" id="ARBA00023163"/>
    </source>
</evidence>
<keyword evidence="1" id="KW-0805">Transcription regulation</keyword>
<keyword evidence="2" id="KW-0804">Transcription</keyword>
<keyword evidence="3" id="KW-0675">Receptor</keyword>
<organism evidence="6 7">
    <name type="scientific">Meloidogyne floridensis</name>
    <dbReference type="NCBI Taxonomy" id="298350"/>
    <lineage>
        <taxon>Eukaryota</taxon>
        <taxon>Metazoa</taxon>
        <taxon>Ecdysozoa</taxon>
        <taxon>Nematoda</taxon>
        <taxon>Chromadorea</taxon>
        <taxon>Rhabditida</taxon>
        <taxon>Tylenchina</taxon>
        <taxon>Tylenchomorpha</taxon>
        <taxon>Tylenchoidea</taxon>
        <taxon>Meloidogynidae</taxon>
        <taxon>Meloidogyninae</taxon>
        <taxon>Meloidogyne</taxon>
    </lineage>
</organism>
<dbReference type="Proteomes" id="UP000887560">
    <property type="component" value="Unplaced"/>
</dbReference>
<dbReference type="Pfam" id="PF00104">
    <property type="entry name" value="Hormone_recep"/>
    <property type="match status" value="1"/>
</dbReference>
<dbReference type="PROSITE" id="PS51843">
    <property type="entry name" value="NR_LBD"/>
    <property type="match status" value="1"/>
</dbReference>
<reference evidence="7" key="1">
    <citation type="submission" date="2022-11" db="UniProtKB">
        <authorList>
            <consortium name="WormBaseParasite"/>
        </authorList>
    </citation>
    <scope>IDENTIFICATION</scope>
</reference>
<keyword evidence="4" id="KW-0472">Membrane</keyword>
<dbReference type="AlphaFoldDB" id="A0A915P5G0"/>
<keyword evidence="6" id="KW-1185">Reference proteome</keyword>
<dbReference type="InterPro" id="IPR035500">
    <property type="entry name" value="NHR-like_dom_sf"/>
</dbReference>
<dbReference type="Gene3D" id="1.10.565.10">
    <property type="entry name" value="Retinoid X Receptor"/>
    <property type="match status" value="1"/>
</dbReference>
<keyword evidence="4" id="KW-0812">Transmembrane</keyword>
<protein>
    <submittedName>
        <fullName evidence="7">NR LBD domain-containing protein</fullName>
    </submittedName>
</protein>
<evidence type="ECO:0000256" key="4">
    <source>
        <dbReference type="SAM" id="Phobius"/>
    </source>
</evidence>